<protein>
    <submittedName>
        <fullName evidence="2">Uncharacterized protein</fullName>
    </submittedName>
</protein>
<gene>
    <name evidence="2" type="ORF">JYU34_016349</name>
</gene>
<reference evidence="2 3" key="1">
    <citation type="submission" date="2021-06" db="EMBL/GenBank/DDBJ databases">
        <title>A haploid diamondback moth (Plutella xylostella L.) genome assembly resolves 31 chromosomes and identifies a diamide resistance mutation.</title>
        <authorList>
            <person name="Ward C.M."/>
            <person name="Perry K.D."/>
            <person name="Baker G."/>
            <person name="Powis K."/>
            <person name="Heckel D.G."/>
            <person name="Baxter S.W."/>
        </authorList>
    </citation>
    <scope>NUCLEOTIDE SEQUENCE [LARGE SCALE GENOMIC DNA]</scope>
    <source>
        <strain evidence="2 3">LV</strain>
        <tissue evidence="2">Single pupa</tissue>
    </source>
</reference>
<evidence type="ECO:0000313" key="3">
    <source>
        <dbReference type="Proteomes" id="UP000823941"/>
    </source>
</evidence>
<evidence type="ECO:0000256" key="1">
    <source>
        <dbReference type="SAM" id="SignalP"/>
    </source>
</evidence>
<comment type="caution">
    <text evidence="2">The sequence shown here is derived from an EMBL/GenBank/DDBJ whole genome shotgun (WGS) entry which is preliminary data.</text>
</comment>
<accession>A0ABQ7Q2F3</accession>
<organism evidence="2 3">
    <name type="scientific">Plutella xylostella</name>
    <name type="common">Diamondback moth</name>
    <name type="synonym">Plutella maculipennis</name>
    <dbReference type="NCBI Taxonomy" id="51655"/>
    <lineage>
        <taxon>Eukaryota</taxon>
        <taxon>Metazoa</taxon>
        <taxon>Ecdysozoa</taxon>
        <taxon>Arthropoda</taxon>
        <taxon>Hexapoda</taxon>
        <taxon>Insecta</taxon>
        <taxon>Pterygota</taxon>
        <taxon>Neoptera</taxon>
        <taxon>Endopterygota</taxon>
        <taxon>Lepidoptera</taxon>
        <taxon>Glossata</taxon>
        <taxon>Ditrysia</taxon>
        <taxon>Yponomeutoidea</taxon>
        <taxon>Plutellidae</taxon>
        <taxon>Plutella</taxon>
    </lineage>
</organism>
<evidence type="ECO:0000313" key="2">
    <source>
        <dbReference type="EMBL" id="KAG7299399.1"/>
    </source>
</evidence>
<keyword evidence="1" id="KW-0732">Signal</keyword>
<sequence length="91" mass="10578">MRRARVLVVITFVILVACVSGLRIPDQSLSNDFLDNEHQLLDREKRQMESFDEGDEYPISANQEEDSGFWDSVVKVALKLFNRFIEWLNSS</sequence>
<feature type="chain" id="PRO_5046576903" evidence="1">
    <location>
        <begin position="22"/>
        <end position="91"/>
    </location>
</feature>
<keyword evidence="3" id="KW-1185">Reference proteome</keyword>
<name>A0ABQ7Q2F3_PLUXY</name>
<feature type="signal peptide" evidence="1">
    <location>
        <begin position="1"/>
        <end position="21"/>
    </location>
</feature>
<dbReference type="EMBL" id="JAHIBW010000022">
    <property type="protein sequence ID" value="KAG7299399.1"/>
    <property type="molecule type" value="Genomic_DNA"/>
</dbReference>
<dbReference type="PROSITE" id="PS51257">
    <property type="entry name" value="PROKAR_LIPOPROTEIN"/>
    <property type="match status" value="1"/>
</dbReference>
<proteinExistence type="predicted"/>
<dbReference type="Proteomes" id="UP000823941">
    <property type="component" value="Chromosome 22"/>
</dbReference>